<dbReference type="Pfam" id="PF01722">
    <property type="entry name" value="BolA"/>
    <property type="match status" value="1"/>
</dbReference>
<gene>
    <name evidence="2" type="ORF">HK415_07655</name>
</gene>
<evidence type="ECO:0000313" key="2">
    <source>
        <dbReference type="EMBL" id="NNU43061.1"/>
    </source>
</evidence>
<dbReference type="AlphaFoldDB" id="A0A849KED0"/>
<dbReference type="SUPFAM" id="SSF82657">
    <property type="entry name" value="BolA-like"/>
    <property type="match status" value="1"/>
</dbReference>
<dbReference type="PANTHER" id="PTHR46230">
    <property type="match status" value="1"/>
</dbReference>
<protein>
    <submittedName>
        <fullName evidence="2">BolA family transcriptional regulator</fullName>
    </submittedName>
</protein>
<sequence length="92" mass="9961">MSEGTGITAEELRERLQERLAATLVEVVDESAAHLGHAGQDGTGAGTHFRVRIASPLFAGKAKVARHRLVYDALRDYIARDRGVHALAIETL</sequence>
<keyword evidence="3" id="KW-1185">Reference proteome</keyword>
<dbReference type="InterPro" id="IPR002634">
    <property type="entry name" value="BolA"/>
</dbReference>
<reference evidence="2 3" key="1">
    <citation type="submission" date="2020-05" db="EMBL/GenBank/DDBJ databases">
        <authorList>
            <person name="Khan S.A."/>
            <person name="Jeon C.O."/>
            <person name="Chun B.H."/>
        </authorList>
    </citation>
    <scope>NUCLEOTIDE SEQUENCE [LARGE SCALE GENOMIC DNA]</scope>
    <source>
        <strain evidence="2 3">B156</strain>
    </source>
</reference>
<dbReference type="Gene3D" id="3.30.300.90">
    <property type="entry name" value="BolA-like"/>
    <property type="match status" value="1"/>
</dbReference>
<comment type="caution">
    <text evidence="2">The sequence shown here is derived from an EMBL/GenBank/DDBJ whole genome shotgun (WGS) entry which is preliminary data.</text>
</comment>
<proteinExistence type="inferred from homology"/>
<accession>A0A849KED0</accession>
<comment type="similarity">
    <text evidence="1">Belongs to the BolA/IbaG family.</text>
</comment>
<dbReference type="InterPro" id="IPR036065">
    <property type="entry name" value="BolA-like_sf"/>
</dbReference>
<evidence type="ECO:0000256" key="1">
    <source>
        <dbReference type="RuleBase" id="RU003860"/>
    </source>
</evidence>
<dbReference type="GO" id="GO:0016226">
    <property type="term" value="P:iron-sulfur cluster assembly"/>
    <property type="evidence" value="ECO:0007669"/>
    <property type="project" value="TreeGrafter"/>
</dbReference>
<dbReference type="EMBL" id="JABFCS010000001">
    <property type="protein sequence ID" value="NNU43061.1"/>
    <property type="molecule type" value="Genomic_DNA"/>
</dbReference>
<dbReference type="PIRSF" id="PIRSF003113">
    <property type="entry name" value="BolA"/>
    <property type="match status" value="1"/>
</dbReference>
<dbReference type="Proteomes" id="UP000552954">
    <property type="component" value="Unassembled WGS sequence"/>
</dbReference>
<organism evidence="2 3">
    <name type="scientific">Ramlibacter montanisoli</name>
    <dbReference type="NCBI Taxonomy" id="2732512"/>
    <lineage>
        <taxon>Bacteria</taxon>
        <taxon>Pseudomonadati</taxon>
        <taxon>Pseudomonadota</taxon>
        <taxon>Betaproteobacteria</taxon>
        <taxon>Burkholderiales</taxon>
        <taxon>Comamonadaceae</taxon>
        <taxon>Ramlibacter</taxon>
    </lineage>
</organism>
<dbReference type="PANTHER" id="PTHR46230:SF7">
    <property type="entry name" value="BOLA-LIKE PROTEIN 1"/>
    <property type="match status" value="1"/>
</dbReference>
<dbReference type="RefSeq" id="WP_171557861.1">
    <property type="nucleotide sequence ID" value="NZ_JABFCS010000001.1"/>
</dbReference>
<evidence type="ECO:0000313" key="3">
    <source>
        <dbReference type="Proteomes" id="UP000552954"/>
    </source>
</evidence>
<name>A0A849KED0_9BURK</name>
<reference evidence="2 3" key="2">
    <citation type="submission" date="2020-06" db="EMBL/GenBank/DDBJ databases">
        <title>Ramlibacter rhizophilus sp. nov., isolated from rhizosphere soil of national flower Mugunghwa from South Korea.</title>
        <authorList>
            <person name="Zheng-Fei Y."/>
            <person name="Huan T."/>
        </authorList>
    </citation>
    <scope>NUCLEOTIDE SEQUENCE [LARGE SCALE GENOMIC DNA]</scope>
    <source>
        <strain evidence="2 3">B156</strain>
    </source>
</reference>